<comment type="similarity">
    <text evidence="5">Belongs to the Rap family.</text>
</comment>
<evidence type="ECO:0000313" key="8">
    <source>
        <dbReference type="Proteomes" id="UP000621492"/>
    </source>
</evidence>
<proteinExistence type="inferred from homology"/>
<dbReference type="Gene3D" id="1.25.40.10">
    <property type="entry name" value="Tetratricopeptide repeat domain"/>
    <property type="match status" value="2"/>
</dbReference>
<organism evidence="7 8">
    <name type="scientific">Lentibacillus populi</name>
    <dbReference type="NCBI Taxonomy" id="1827502"/>
    <lineage>
        <taxon>Bacteria</taxon>
        <taxon>Bacillati</taxon>
        <taxon>Bacillota</taxon>
        <taxon>Bacilli</taxon>
        <taxon>Bacillales</taxon>
        <taxon>Bacillaceae</taxon>
        <taxon>Lentibacillus</taxon>
    </lineage>
</organism>
<reference evidence="7" key="2">
    <citation type="submission" date="2020-09" db="EMBL/GenBank/DDBJ databases">
        <authorList>
            <person name="Sun Q."/>
            <person name="Zhou Y."/>
        </authorList>
    </citation>
    <scope>NUCLEOTIDE SEQUENCE</scope>
    <source>
        <strain evidence="7">CGMCC 1.15454</strain>
    </source>
</reference>
<sequence>MPNMDILNLEERFEQLKDETNKEDLLLLVKEFKRNHFPNVLTKSAEYRKKYRDQKQLVNLLLLLEAVCHAQIGEYKQSSVILQTLYAKAEGMTGSELVTYGELAFMSDYKLARKILSDAVRRMEAEAEADRIKLARGYLVLGEAEEKLEKFTRAIKYYKQGLTYFQEDDIRDKYMILYLHFKIGMLYSAKNEHEEAIDYLEKAVELAGENFEMKINSLVSLAKIYGSKSENEKAYPYLQESLSLLEESSLSESFIHAEALIEMAFYHFDQAKLDEAAPYYQRAINLYKKLPGRDNRKVGMVYMQYAYCLEHKKKADKHQAGVSYEKAIEQLEKTKDRELLENAYADVIAFFDATNNTKKKRMYENKFVKMVNG</sequence>
<reference evidence="7" key="1">
    <citation type="journal article" date="2014" name="Int. J. Syst. Evol. Microbiol.">
        <title>Complete genome sequence of Corynebacterium casei LMG S-19264T (=DSM 44701T), isolated from a smear-ripened cheese.</title>
        <authorList>
            <consortium name="US DOE Joint Genome Institute (JGI-PGF)"/>
            <person name="Walter F."/>
            <person name="Albersmeier A."/>
            <person name="Kalinowski J."/>
            <person name="Ruckert C."/>
        </authorList>
    </citation>
    <scope>NUCLEOTIDE SEQUENCE</scope>
    <source>
        <strain evidence="7">CGMCC 1.15454</strain>
    </source>
</reference>
<dbReference type="Proteomes" id="UP000621492">
    <property type="component" value="Unassembled WGS sequence"/>
</dbReference>
<keyword evidence="2" id="KW-0963">Cytoplasm</keyword>
<dbReference type="AlphaFoldDB" id="A0A9W5TYN8"/>
<name>A0A9W5TYN8_9BACI</name>
<dbReference type="EMBL" id="BMJD01000024">
    <property type="protein sequence ID" value="GGB48813.1"/>
    <property type="molecule type" value="Genomic_DNA"/>
</dbReference>
<dbReference type="Pfam" id="PF13374">
    <property type="entry name" value="TPR_10"/>
    <property type="match status" value="1"/>
</dbReference>
<comment type="subcellular location">
    <subcellularLocation>
        <location evidence="1">Cytoplasm</location>
    </subcellularLocation>
</comment>
<keyword evidence="8" id="KW-1185">Reference proteome</keyword>
<evidence type="ECO:0000256" key="2">
    <source>
        <dbReference type="ARBA" id="ARBA00022490"/>
    </source>
</evidence>
<evidence type="ECO:0000256" key="1">
    <source>
        <dbReference type="ARBA" id="ARBA00004496"/>
    </source>
</evidence>
<evidence type="ECO:0008006" key="9">
    <source>
        <dbReference type="Google" id="ProtNLM"/>
    </source>
</evidence>
<evidence type="ECO:0000256" key="5">
    <source>
        <dbReference type="ARBA" id="ARBA00038253"/>
    </source>
</evidence>
<keyword evidence="4 6" id="KW-0802">TPR repeat</keyword>
<evidence type="ECO:0000256" key="4">
    <source>
        <dbReference type="ARBA" id="ARBA00022803"/>
    </source>
</evidence>
<accession>A0A9W5TYN8</accession>
<dbReference type="Pfam" id="PF13181">
    <property type="entry name" value="TPR_8"/>
    <property type="match status" value="2"/>
</dbReference>
<dbReference type="SUPFAM" id="SSF48452">
    <property type="entry name" value="TPR-like"/>
    <property type="match status" value="1"/>
</dbReference>
<feature type="repeat" description="TPR" evidence="6">
    <location>
        <begin position="177"/>
        <end position="210"/>
    </location>
</feature>
<feature type="repeat" description="TPR" evidence="6">
    <location>
        <begin position="257"/>
        <end position="290"/>
    </location>
</feature>
<gene>
    <name evidence="7" type="ORF">GCM10011409_27980</name>
</gene>
<comment type="caution">
    <text evidence="7">The sequence shown here is derived from an EMBL/GenBank/DDBJ whole genome shotgun (WGS) entry which is preliminary data.</text>
</comment>
<protein>
    <recommendedName>
        <fullName evidence="9">MalT-like TPR region domain-containing protein</fullName>
    </recommendedName>
</protein>
<dbReference type="PANTHER" id="PTHR46630">
    <property type="entry name" value="TETRATRICOPEPTIDE REPEAT PROTEIN 29"/>
    <property type="match status" value="1"/>
</dbReference>
<dbReference type="PANTHER" id="PTHR46630:SF1">
    <property type="entry name" value="TETRATRICOPEPTIDE REPEAT PROTEIN 29"/>
    <property type="match status" value="1"/>
</dbReference>
<dbReference type="InterPro" id="IPR011990">
    <property type="entry name" value="TPR-like_helical_dom_sf"/>
</dbReference>
<dbReference type="RefSeq" id="WP_188725391.1">
    <property type="nucleotide sequence ID" value="NZ_BMJD01000024.1"/>
</dbReference>
<dbReference type="SMART" id="SM00028">
    <property type="entry name" value="TPR"/>
    <property type="match status" value="4"/>
</dbReference>
<dbReference type="InterPro" id="IPR019734">
    <property type="entry name" value="TPR_rpt"/>
</dbReference>
<keyword evidence="3" id="KW-0677">Repeat</keyword>
<feature type="repeat" description="TPR" evidence="6">
    <location>
        <begin position="135"/>
        <end position="168"/>
    </location>
</feature>
<evidence type="ECO:0000313" key="7">
    <source>
        <dbReference type="EMBL" id="GGB48813.1"/>
    </source>
</evidence>
<dbReference type="GO" id="GO:0005737">
    <property type="term" value="C:cytoplasm"/>
    <property type="evidence" value="ECO:0007669"/>
    <property type="project" value="UniProtKB-SubCell"/>
</dbReference>
<dbReference type="InterPro" id="IPR051476">
    <property type="entry name" value="Bac_ResReg_Asp_Phosphatase"/>
</dbReference>
<dbReference type="PROSITE" id="PS50005">
    <property type="entry name" value="TPR"/>
    <property type="match status" value="3"/>
</dbReference>
<evidence type="ECO:0000256" key="3">
    <source>
        <dbReference type="ARBA" id="ARBA00022737"/>
    </source>
</evidence>
<evidence type="ECO:0000256" key="6">
    <source>
        <dbReference type="PROSITE-ProRule" id="PRU00339"/>
    </source>
</evidence>